<dbReference type="Pfam" id="PF04290">
    <property type="entry name" value="DctQ"/>
    <property type="match status" value="1"/>
</dbReference>
<comment type="subcellular location">
    <subcellularLocation>
        <location evidence="1">Cell inner membrane</location>
        <topology evidence="1">Multi-pass membrane protein</topology>
    </subcellularLocation>
</comment>
<keyword evidence="6 9" id="KW-1133">Transmembrane helix</keyword>
<keyword evidence="3" id="KW-1003">Cell membrane</keyword>
<feature type="transmembrane region" description="Helical" evidence="9">
    <location>
        <begin position="87"/>
        <end position="108"/>
    </location>
</feature>
<sequence length="158" mass="18203">MGKKIDKVWSEIEKGILSITTLLMTFMLVGNAVSRYFFSKSWGFSEEAGRLAIVVMTFVGISYAARKGMHIEMSGFYDMMPERYQRVLTIIINIVTTIVMLISTYLSFQYVVHLYQIGEVSSILRIPLYLVMSFIPLGFFLAAVRYFIDFINVTFKRV</sequence>
<evidence type="ECO:0000256" key="9">
    <source>
        <dbReference type="SAM" id="Phobius"/>
    </source>
</evidence>
<dbReference type="EMBL" id="JBHUNA010000003">
    <property type="protein sequence ID" value="MFD2759704.1"/>
    <property type="molecule type" value="Genomic_DNA"/>
</dbReference>
<feature type="domain" description="Tripartite ATP-independent periplasmic transporters DctQ component" evidence="10">
    <location>
        <begin position="24"/>
        <end position="152"/>
    </location>
</feature>
<dbReference type="PANTHER" id="PTHR35011">
    <property type="entry name" value="2,3-DIKETO-L-GULONATE TRAP TRANSPORTER SMALL PERMEASE PROTEIN YIAM"/>
    <property type="match status" value="1"/>
</dbReference>
<keyword evidence="2" id="KW-0813">Transport</keyword>
<name>A0ABW5V1Q7_9BACI</name>
<evidence type="ECO:0000256" key="7">
    <source>
        <dbReference type="ARBA" id="ARBA00023136"/>
    </source>
</evidence>
<feature type="transmembrane region" description="Helical" evidence="9">
    <location>
        <begin position="128"/>
        <end position="148"/>
    </location>
</feature>
<accession>A0ABW5V1Q7</accession>
<organism evidence="11 12">
    <name type="scientific">Lentibacillus juripiscarius</name>
    <dbReference type="NCBI Taxonomy" id="257446"/>
    <lineage>
        <taxon>Bacteria</taxon>
        <taxon>Bacillati</taxon>
        <taxon>Bacillota</taxon>
        <taxon>Bacilli</taxon>
        <taxon>Bacillales</taxon>
        <taxon>Bacillaceae</taxon>
        <taxon>Lentibacillus</taxon>
    </lineage>
</organism>
<evidence type="ECO:0000259" key="10">
    <source>
        <dbReference type="Pfam" id="PF04290"/>
    </source>
</evidence>
<evidence type="ECO:0000256" key="5">
    <source>
        <dbReference type="ARBA" id="ARBA00022692"/>
    </source>
</evidence>
<dbReference type="RefSeq" id="WP_382390440.1">
    <property type="nucleotide sequence ID" value="NZ_JBHUNA010000003.1"/>
</dbReference>
<evidence type="ECO:0000256" key="6">
    <source>
        <dbReference type="ARBA" id="ARBA00022989"/>
    </source>
</evidence>
<dbReference type="InterPro" id="IPR055348">
    <property type="entry name" value="DctQ"/>
</dbReference>
<dbReference type="InterPro" id="IPR007387">
    <property type="entry name" value="TRAP_DctQ"/>
</dbReference>
<reference evidence="12" key="1">
    <citation type="journal article" date="2019" name="Int. J. Syst. Evol. Microbiol.">
        <title>The Global Catalogue of Microorganisms (GCM) 10K type strain sequencing project: providing services to taxonomists for standard genome sequencing and annotation.</title>
        <authorList>
            <consortium name="The Broad Institute Genomics Platform"/>
            <consortium name="The Broad Institute Genome Sequencing Center for Infectious Disease"/>
            <person name="Wu L."/>
            <person name="Ma J."/>
        </authorList>
    </citation>
    <scope>NUCLEOTIDE SEQUENCE [LARGE SCALE GENOMIC DNA]</scope>
    <source>
        <strain evidence="12">TISTR 1535</strain>
    </source>
</reference>
<evidence type="ECO:0000313" key="12">
    <source>
        <dbReference type="Proteomes" id="UP001597502"/>
    </source>
</evidence>
<evidence type="ECO:0000256" key="1">
    <source>
        <dbReference type="ARBA" id="ARBA00004429"/>
    </source>
</evidence>
<feature type="transmembrane region" description="Helical" evidence="9">
    <location>
        <begin position="49"/>
        <end position="66"/>
    </location>
</feature>
<evidence type="ECO:0000256" key="2">
    <source>
        <dbReference type="ARBA" id="ARBA00022448"/>
    </source>
</evidence>
<evidence type="ECO:0000256" key="3">
    <source>
        <dbReference type="ARBA" id="ARBA00022475"/>
    </source>
</evidence>
<evidence type="ECO:0000313" key="11">
    <source>
        <dbReference type="EMBL" id="MFD2759704.1"/>
    </source>
</evidence>
<dbReference type="PANTHER" id="PTHR35011:SF2">
    <property type="entry name" value="2,3-DIKETO-L-GULONATE TRAP TRANSPORTER SMALL PERMEASE PROTEIN YIAM"/>
    <property type="match status" value="1"/>
</dbReference>
<evidence type="ECO:0000256" key="4">
    <source>
        <dbReference type="ARBA" id="ARBA00022519"/>
    </source>
</evidence>
<keyword evidence="4" id="KW-0997">Cell inner membrane</keyword>
<comment type="similarity">
    <text evidence="8">Belongs to the TRAP transporter small permease family.</text>
</comment>
<proteinExistence type="inferred from homology"/>
<feature type="transmembrane region" description="Helical" evidence="9">
    <location>
        <begin position="16"/>
        <end position="37"/>
    </location>
</feature>
<keyword evidence="7 9" id="KW-0472">Membrane</keyword>
<dbReference type="Proteomes" id="UP001597502">
    <property type="component" value="Unassembled WGS sequence"/>
</dbReference>
<protein>
    <submittedName>
        <fullName evidence="11">TRAP transporter small permease</fullName>
    </submittedName>
</protein>
<keyword evidence="12" id="KW-1185">Reference proteome</keyword>
<gene>
    <name evidence="11" type="ORF">ACFSUO_01715</name>
</gene>
<evidence type="ECO:0000256" key="8">
    <source>
        <dbReference type="ARBA" id="ARBA00038436"/>
    </source>
</evidence>
<comment type="caution">
    <text evidence="11">The sequence shown here is derived from an EMBL/GenBank/DDBJ whole genome shotgun (WGS) entry which is preliminary data.</text>
</comment>
<keyword evidence="5 9" id="KW-0812">Transmembrane</keyword>